<dbReference type="PANTHER" id="PTHR46599:SF2">
    <property type="entry name" value="PIGGYBAC TRANSPOSABLE ELEMENT-DERIVED PROTEIN 4-LIKE"/>
    <property type="match status" value="1"/>
</dbReference>
<evidence type="ECO:0008006" key="6">
    <source>
        <dbReference type="Google" id="ProtNLM"/>
    </source>
</evidence>
<dbReference type="Pfam" id="PF05699">
    <property type="entry name" value="Dimer_Tnp_hAT"/>
    <property type="match status" value="1"/>
</dbReference>
<proteinExistence type="predicted"/>
<name>A0A9P0KHH7_ACAOB</name>
<feature type="compositionally biased region" description="Acidic residues" evidence="1">
    <location>
        <begin position="163"/>
        <end position="175"/>
    </location>
</feature>
<gene>
    <name evidence="4" type="ORF">ACAOBT_LOCUS10939</name>
</gene>
<sequence length="1135" mass="129534">MPNPGACAIGSHVKKKMDIRNFFKRKITTTEETTNPSKKMGLQPVHQVIPSTSTSSSLDQEDQGPDTTKADESNTLFGIRTILTDKPVQDTQMLLNDDQSDSKDIGNFLNNSSVHKLYHRTMSKMNRQEPLTFKLVDMTEDELYDEIAHIGDDFASIPSDGASDNDSDAEEETGDLQEDMHVDVLENNSGDEIIVSGSDIESPDEWDSDDLVPLATLAQKCKNQRPVSWSNLTSNMKLPADFVSDSGLPRSIQDRETLNPYEAFNLLFTDDILNHIVFQTNLYAEQRYQDTGKPYNKTDITEIKTFLGINLLFGIKKYPSYRDHWSTSADLHDPYISKLMTVHRFGWLLTHIHLNDNSTIPERVSDRYDKLYKVRPLLQFLLENFQSSLQPHEHLAVDEAMIKFKGRSSLKQYLPKKPIKRGYKVWVLADKTGYCWNFEIYTGKVGNETEKNLGARVVKSLTAQVINKNHRIYFDNFFSSVKLMQDLLDLKLFATATVNPNRKDLPKFSPDKSLKRGQYEWHTSDIGVTAVKWRDKRAVHLLSNYHNPTIITEVRRKEKDGTVVQIPCPALLTDYNKNMNFVDKQFLYLKELRESSKNAGNFSDLLKFRIDAGDQTLGNHLFTAAGNSKYTSHRIQNEIISLAGEVLLRSVVEEANSSKYFSVLADETADIAGHEQLSIGIRYVFEQNDKFTLKEEFLGFVKLDRLNADSIASSILQFLEKSGLNLDKLVGQGYDGCSTMSGEIHGVQKIIQEKYKRAFYFHCASHKLNLVINDVSKITEIRNTIGTVKDIIVFFRESSLRRNLIPNIPLFCETRWSAKYKSLRIFAENFNTIFKTLHDIKTGEILMNSATTKRAAQLWAATNSFSFVICLMVGSKYSNILEPVANTLQGVSINFVDVYHHINLIVNSCNKNRLEVDTVFAELYSKAVSSCETLGIEVAKPRICGRQIYRSNYESDSAEDYCKKSIFIPYVDHLILALKTRFSKEHEIAFSLFDILPKNIKSLDSKSFGVKIKQLYNIENLESELNIWKEYLCQSKIAENIAIEELIGHCKFFPAVKDCCILLLTLPCTTCTIERSFSTLRRIKTWLRATMGQERLVGLALLSIHRKRTETIQNFAIKILDLFCQSNRRLVFSLE</sequence>
<organism evidence="4 5">
    <name type="scientific">Acanthoscelides obtectus</name>
    <name type="common">Bean weevil</name>
    <name type="synonym">Bruchus obtectus</name>
    <dbReference type="NCBI Taxonomy" id="200917"/>
    <lineage>
        <taxon>Eukaryota</taxon>
        <taxon>Metazoa</taxon>
        <taxon>Ecdysozoa</taxon>
        <taxon>Arthropoda</taxon>
        <taxon>Hexapoda</taxon>
        <taxon>Insecta</taxon>
        <taxon>Pterygota</taxon>
        <taxon>Neoptera</taxon>
        <taxon>Endopterygota</taxon>
        <taxon>Coleoptera</taxon>
        <taxon>Polyphaga</taxon>
        <taxon>Cucujiformia</taxon>
        <taxon>Chrysomeloidea</taxon>
        <taxon>Chrysomelidae</taxon>
        <taxon>Bruchinae</taxon>
        <taxon>Bruchini</taxon>
        <taxon>Acanthoscelides</taxon>
    </lineage>
</organism>
<dbReference type="InterPro" id="IPR029526">
    <property type="entry name" value="PGBD"/>
</dbReference>
<dbReference type="Pfam" id="PF13843">
    <property type="entry name" value="DDE_Tnp_1_7"/>
    <property type="match status" value="1"/>
</dbReference>
<dbReference type="InterPro" id="IPR008906">
    <property type="entry name" value="HATC_C_dom"/>
</dbReference>
<keyword evidence="5" id="KW-1185">Reference proteome</keyword>
<accession>A0A9P0KHH7</accession>
<evidence type="ECO:0000313" key="4">
    <source>
        <dbReference type="EMBL" id="CAH1974180.1"/>
    </source>
</evidence>
<evidence type="ECO:0000256" key="1">
    <source>
        <dbReference type="SAM" id="MobiDB-lite"/>
    </source>
</evidence>
<evidence type="ECO:0000313" key="5">
    <source>
        <dbReference type="Proteomes" id="UP001152888"/>
    </source>
</evidence>
<feature type="region of interest" description="Disordered" evidence="1">
    <location>
        <begin position="28"/>
        <end position="74"/>
    </location>
</feature>
<dbReference type="SUPFAM" id="SSF53098">
    <property type="entry name" value="Ribonuclease H-like"/>
    <property type="match status" value="1"/>
</dbReference>
<feature type="region of interest" description="Disordered" evidence="1">
    <location>
        <begin position="154"/>
        <end position="175"/>
    </location>
</feature>
<comment type="caution">
    <text evidence="4">The sequence shown here is derived from an EMBL/GenBank/DDBJ whole genome shotgun (WGS) entry which is preliminary data.</text>
</comment>
<evidence type="ECO:0000259" key="2">
    <source>
        <dbReference type="Pfam" id="PF05699"/>
    </source>
</evidence>
<dbReference type="GO" id="GO:0046983">
    <property type="term" value="F:protein dimerization activity"/>
    <property type="evidence" value="ECO:0007669"/>
    <property type="project" value="InterPro"/>
</dbReference>
<dbReference type="PANTHER" id="PTHR46599">
    <property type="entry name" value="PIGGYBAC TRANSPOSABLE ELEMENT-DERIVED PROTEIN 4"/>
    <property type="match status" value="1"/>
</dbReference>
<feature type="domain" description="HAT C-terminal dimerisation" evidence="2">
    <location>
        <begin position="1049"/>
        <end position="1106"/>
    </location>
</feature>
<dbReference type="AlphaFoldDB" id="A0A9P0KHH7"/>
<evidence type="ECO:0000259" key="3">
    <source>
        <dbReference type="Pfam" id="PF13843"/>
    </source>
</evidence>
<dbReference type="EMBL" id="CAKOFQ010006820">
    <property type="protein sequence ID" value="CAH1974180.1"/>
    <property type="molecule type" value="Genomic_DNA"/>
</dbReference>
<protein>
    <recommendedName>
        <fullName evidence="6">Transposase</fullName>
    </recommendedName>
</protein>
<feature type="domain" description="PiggyBac transposable element-derived protein" evidence="3">
    <location>
        <begin position="259"/>
        <end position="598"/>
    </location>
</feature>
<dbReference type="InterPro" id="IPR012337">
    <property type="entry name" value="RNaseH-like_sf"/>
</dbReference>
<dbReference type="Proteomes" id="UP001152888">
    <property type="component" value="Unassembled WGS sequence"/>
</dbReference>
<reference evidence="4" key="1">
    <citation type="submission" date="2022-03" db="EMBL/GenBank/DDBJ databases">
        <authorList>
            <person name="Sayadi A."/>
        </authorList>
    </citation>
    <scope>NUCLEOTIDE SEQUENCE</scope>
</reference>
<feature type="compositionally biased region" description="Polar residues" evidence="1">
    <location>
        <begin position="49"/>
        <end position="58"/>
    </location>
</feature>
<dbReference type="OrthoDB" id="6601747at2759"/>